<dbReference type="CDD" id="cd03786">
    <property type="entry name" value="GTB_UDP-GlcNAc_2-Epimerase"/>
    <property type="match status" value="1"/>
</dbReference>
<sequence length="385" mass="42968">MKITIATGTRAEYGLLKPLLTAIKKEPNWLLQILVTGAHLSPEFGLTYNEIEKDGFVIDKKVEMLLSADTPASVVKSMGLGMIGFADALQDLKPDLLIILGDRYEMLSLASAALIFNIPIVHLHGGEITEGAYDDAIRHSITKMSHLHFASTDDYQNRIIQLGENPQNVYNVGAIGLDSVKNLELLSRESLEKDLDIQFKKYNYQITFHPSTLDIETPEKQFEILLKAIDQQQDSFFIFTKSNADSGGRIINQMIDSYVAKNKDKAKAFSSLGNLRFLSVVKMCDAIVGNSSSGILEAPSLQTPTINIGDRQKGRIQAKSVINVKVDGSEILEAFKKVRLKDLNSETIRFFNPYGDGNTTEKIIKILRSVDLKNFRTKQFHDLKN</sequence>
<dbReference type="PANTHER" id="PTHR43174:SF3">
    <property type="entry name" value="UDP-N-ACETYLGLUCOSAMINE 2-EPIMERASE"/>
    <property type="match status" value="1"/>
</dbReference>
<dbReference type="GO" id="GO:0004553">
    <property type="term" value="F:hydrolase activity, hydrolyzing O-glycosyl compounds"/>
    <property type="evidence" value="ECO:0007669"/>
    <property type="project" value="InterPro"/>
</dbReference>
<proteinExistence type="predicted"/>
<dbReference type="PANTHER" id="PTHR43174">
    <property type="entry name" value="UDP-N-ACETYLGLUCOSAMINE 2-EPIMERASE"/>
    <property type="match status" value="1"/>
</dbReference>
<dbReference type="NCBIfam" id="TIGR03568">
    <property type="entry name" value="NeuC_NnaA"/>
    <property type="match status" value="1"/>
</dbReference>
<dbReference type="InterPro" id="IPR003331">
    <property type="entry name" value="UDP_GlcNAc_Epimerase_2_dom"/>
</dbReference>
<organism evidence="2 3">
    <name type="scientific">Kaistella jeonii</name>
    <dbReference type="NCBI Taxonomy" id="266749"/>
    <lineage>
        <taxon>Bacteria</taxon>
        <taxon>Pseudomonadati</taxon>
        <taxon>Bacteroidota</taxon>
        <taxon>Flavobacteriia</taxon>
        <taxon>Flavobacteriales</taxon>
        <taxon>Weeksellaceae</taxon>
        <taxon>Chryseobacterium group</taxon>
        <taxon>Kaistella</taxon>
    </lineage>
</organism>
<evidence type="ECO:0000313" key="3">
    <source>
        <dbReference type="Proteomes" id="UP000031473"/>
    </source>
</evidence>
<dbReference type="Pfam" id="PF02350">
    <property type="entry name" value="Epimerase_2"/>
    <property type="match status" value="1"/>
</dbReference>
<keyword evidence="3" id="KW-1185">Reference proteome</keyword>
<dbReference type="STRING" id="266749.SAMN05421876_10424"/>
<dbReference type="GO" id="GO:0006047">
    <property type="term" value="P:UDP-N-acetylglucosamine metabolic process"/>
    <property type="evidence" value="ECO:0007669"/>
    <property type="project" value="InterPro"/>
</dbReference>
<dbReference type="InterPro" id="IPR029767">
    <property type="entry name" value="WecB-like"/>
</dbReference>
<accession>A0A0C1FMF9</accession>
<reference evidence="2 3" key="1">
    <citation type="submission" date="2014-10" db="EMBL/GenBank/DDBJ databases">
        <title>Kaistella jeonii genome.</title>
        <authorList>
            <person name="Clayton J.T."/>
            <person name="Newman J.D."/>
        </authorList>
    </citation>
    <scope>NUCLEOTIDE SEQUENCE [LARGE SCALE GENOMIC DNA]</scope>
    <source>
        <strain evidence="2 3">DSM 17048</strain>
    </source>
</reference>
<dbReference type="RefSeq" id="WP_039351729.1">
    <property type="nucleotide sequence ID" value="NZ_FOLA01000004.1"/>
</dbReference>
<feature type="domain" description="UDP-N-acetylglucosamine 2-epimerase" evidence="1">
    <location>
        <begin position="22"/>
        <end position="368"/>
    </location>
</feature>
<dbReference type="SUPFAM" id="SSF53756">
    <property type="entry name" value="UDP-Glycosyltransferase/glycogen phosphorylase"/>
    <property type="match status" value="1"/>
</dbReference>
<gene>
    <name evidence="2" type="ORF">OA86_08665</name>
</gene>
<comment type="caution">
    <text evidence="2">The sequence shown here is derived from an EMBL/GenBank/DDBJ whole genome shotgun (WGS) entry which is preliminary data.</text>
</comment>
<name>A0A0C1FMF9_9FLAO</name>
<dbReference type="AlphaFoldDB" id="A0A0C1FMF9"/>
<dbReference type="Gene3D" id="3.40.50.2000">
    <property type="entry name" value="Glycogen Phosphorylase B"/>
    <property type="match status" value="2"/>
</dbReference>
<evidence type="ECO:0000259" key="1">
    <source>
        <dbReference type="Pfam" id="PF02350"/>
    </source>
</evidence>
<protein>
    <submittedName>
        <fullName evidence="2">UDP-N-acetylglucosamine 2-epimerase</fullName>
    </submittedName>
</protein>
<dbReference type="Proteomes" id="UP000031473">
    <property type="component" value="Unassembled WGS sequence"/>
</dbReference>
<dbReference type="OrthoDB" id="9803238at2"/>
<evidence type="ECO:0000313" key="2">
    <source>
        <dbReference type="EMBL" id="KIA89124.1"/>
    </source>
</evidence>
<dbReference type="EMBL" id="JSYL01000004">
    <property type="protein sequence ID" value="KIA89124.1"/>
    <property type="molecule type" value="Genomic_DNA"/>
</dbReference>
<dbReference type="InterPro" id="IPR020004">
    <property type="entry name" value="UDP-GlcNAc_Epase"/>
</dbReference>